<evidence type="ECO:0000256" key="1">
    <source>
        <dbReference type="SAM" id="Phobius"/>
    </source>
</evidence>
<protein>
    <recommendedName>
        <fullName evidence="4">Transmembrane protein</fullName>
    </recommendedName>
</protein>
<dbReference type="Proteomes" id="UP000529637">
    <property type="component" value="Unassembled WGS sequence"/>
</dbReference>
<comment type="caution">
    <text evidence="2">The sequence shown here is derived from an EMBL/GenBank/DDBJ whole genome shotgun (WGS) entry which is preliminary data.</text>
</comment>
<dbReference type="AlphaFoldDB" id="A0A7Y6TUY4"/>
<name>A0A7Y6TUY4_9BURK</name>
<feature type="transmembrane region" description="Helical" evidence="1">
    <location>
        <begin position="60"/>
        <end position="83"/>
    </location>
</feature>
<proteinExistence type="predicted"/>
<gene>
    <name evidence="2" type="ORF">HQN59_01825</name>
</gene>
<sequence>MSAWSGARRAVRAALLGIAAFVVLVEEWGSRPLARAAAWIARWPPLAHLEALIRRSGPRAALALFLGPALLLFPLKLAALALIGAGHVALGVGVIVAAKLVGTAFVGRLFVLLEPQLMQFAWFARALAWWQSVKARLVGAIHRSAAWRAARRVRRRVGAWLLRLPRGMR</sequence>
<dbReference type="EMBL" id="JABWMJ010000001">
    <property type="protein sequence ID" value="NUZ04490.1"/>
    <property type="molecule type" value="Genomic_DNA"/>
</dbReference>
<evidence type="ECO:0000313" key="3">
    <source>
        <dbReference type="Proteomes" id="UP000529637"/>
    </source>
</evidence>
<evidence type="ECO:0008006" key="4">
    <source>
        <dbReference type="Google" id="ProtNLM"/>
    </source>
</evidence>
<evidence type="ECO:0000313" key="2">
    <source>
        <dbReference type="EMBL" id="NUZ04490.1"/>
    </source>
</evidence>
<dbReference type="RefSeq" id="WP_176065483.1">
    <property type="nucleotide sequence ID" value="NZ_JABWMJ010000001.1"/>
</dbReference>
<accession>A0A7Y6TUY4</accession>
<organism evidence="2 3">
    <name type="scientific">Piscinibacter koreensis</name>
    <dbReference type="NCBI Taxonomy" id="2742824"/>
    <lineage>
        <taxon>Bacteria</taxon>
        <taxon>Pseudomonadati</taxon>
        <taxon>Pseudomonadota</taxon>
        <taxon>Betaproteobacteria</taxon>
        <taxon>Burkholderiales</taxon>
        <taxon>Sphaerotilaceae</taxon>
        <taxon>Piscinibacter</taxon>
    </lineage>
</organism>
<keyword evidence="1" id="KW-1133">Transmembrane helix</keyword>
<keyword evidence="1" id="KW-0472">Membrane</keyword>
<reference evidence="2 3" key="1">
    <citation type="submission" date="2020-06" db="EMBL/GenBank/DDBJ databases">
        <title>Schlegella sp. ID0723 isolated from air conditioner.</title>
        <authorList>
            <person name="Kim D.Y."/>
            <person name="Kim D.-U."/>
        </authorList>
    </citation>
    <scope>NUCLEOTIDE SEQUENCE [LARGE SCALE GENOMIC DNA]</scope>
    <source>
        <strain evidence="2 3">ID0723</strain>
    </source>
</reference>
<keyword evidence="3" id="KW-1185">Reference proteome</keyword>
<keyword evidence="1" id="KW-0812">Transmembrane</keyword>
<feature type="transmembrane region" description="Helical" evidence="1">
    <location>
        <begin position="90"/>
        <end position="113"/>
    </location>
</feature>